<evidence type="ECO:0000313" key="3">
    <source>
        <dbReference type="Proteomes" id="UP001519363"/>
    </source>
</evidence>
<keyword evidence="3" id="KW-1185">Reference proteome</keyword>
<organism evidence="2 3">
    <name type="scientific">Crossiella equi</name>
    <dbReference type="NCBI Taxonomy" id="130796"/>
    <lineage>
        <taxon>Bacteria</taxon>
        <taxon>Bacillati</taxon>
        <taxon>Actinomycetota</taxon>
        <taxon>Actinomycetes</taxon>
        <taxon>Pseudonocardiales</taxon>
        <taxon>Pseudonocardiaceae</taxon>
        <taxon>Crossiella</taxon>
    </lineage>
</organism>
<dbReference type="Pfam" id="PF01814">
    <property type="entry name" value="Hemerythrin"/>
    <property type="match status" value="1"/>
</dbReference>
<feature type="domain" description="Hemerythrin-like" evidence="1">
    <location>
        <begin position="14"/>
        <end position="146"/>
    </location>
</feature>
<dbReference type="RefSeq" id="WP_209706169.1">
    <property type="nucleotide sequence ID" value="NZ_JAGIOO010000001.1"/>
</dbReference>
<name>A0ABS5A3V0_9PSEU</name>
<sequence length="228" mass="25170">MTTTRVPLADTRDMYMIHTAFRREFGLAPDLVRAVPAGEVARARVVADHVELLDEVLHHHHGAEDRHLWPRLLARVPQAVAPLVHTMESQHQAIDDLHTELRTALAAWRTTADPVRGLELAGVLERLLPLLTEHLELEERHVLPLIGQHVTAAEWDAMVAEAGATLDPGLFPLVFGMCMYEGEPEVVAYSIANMPPELRPVLAGLATEAFRAHSLRVHGTGTPPRVLG</sequence>
<comment type="caution">
    <text evidence="2">The sequence shown here is derived from an EMBL/GenBank/DDBJ whole genome shotgun (WGS) entry which is preliminary data.</text>
</comment>
<protein>
    <recommendedName>
        <fullName evidence="1">Hemerythrin-like domain-containing protein</fullName>
    </recommendedName>
</protein>
<evidence type="ECO:0000259" key="1">
    <source>
        <dbReference type="Pfam" id="PF01814"/>
    </source>
</evidence>
<evidence type="ECO:0000313" key="2">
    <source>
        <dbReference type="EMBL" id="MBP2471259.1"/>
    </source>
</evidence>
<gene>
    <name evidence="2" type="ORF">JOF53_000131</name>
</gene>
<dbReference type="Gene3D" id="1.20.120.520">
    <property type="entry name" value="nmb1532 protein domain like"/>
    <property type="match status" value="1"/>
</dbReference>
<dbReference type="Proteomes" id="UP001519363">
    <property type="component" value="Unassembled WGS sequence"/>
</dbReference>
<dbReference type="InterPro" id="IPR012312">
    <property type="entry name" value="Hemerythrin-like"/>
</dbReference>
<dbReference type="EMBL" id="JAGIOO010000001">
    <property type="protein sequence ID" value="MBP2471259.1"/>
    <property type="molecule type" value="Genomic_DNA"/>
</dbReference>
<proteinExistence type="predicted"/>
<accession>A0ABS5A3V0</accession>
<dbReference type="CDD" id="cd12108">
    <property type="entry name" value="Hr-like"/>
    <property type="match status" value="1"/>
</dbReference>
<reference evidence="2 3" key="1">
    <citation type="submission" date="2021-03" db="EMBL/GenBank/DDBJ databases">
        <title>Sequencing the genomes of 1000 actinobacteria strains.</title>
        <authorList>
            <person name="Klenk H.-P."/>
        </authorList>
    </citation>
    <scope>NUCLEOTIDE SEQUENCE [LARGE SCALE GENOMIC DNA]</scope>
    <source>
        <strain evidence="2 3">DSM 44580</strain>
    </source>
</reference>